<dbReference type="PROSITE" id="PS50109">
    <property type="entry name" value="HIS_KIN"/>
    <property type="match status" value="1"/>
</dbReference>
<dbReference type="GO" id="GO:0004048">
    <property type="term" value="F:anthranilate phosphoribosyltransferase activity"/>
    <property type="evidence" value="ECO:0007669"/>
    <property type="project" value="UniProtKB-UniRule"/>
</dbReference>
<dbReference type="Pfam" id="PF00591">
    <property type="entry name" value="Glycos_transf_3"/>
    <property type="match status" value="1"/>
</dbReference>
<keyword evidence="11" id="KW-0460">Magnesium</keyword>
<name>A0A437QG53_9GAMM</name>
<dbReference type="Pfam" id="PF08448">
    <property type="entry name" value="PAS_4"/>
    <property type="match status" value="2"/>
</dbReference>
<dbReference type="GO" id="GO:0005829">
    <property type="term" value="C:cytosol"/>
    <property type="evidence" value="ECO:0007669"/>
    <property type="project" value="TreeGrafter"/>
</dbReference>
<accession>A0A437QG53</accession>
<dbReference type="FunFam" id="3.40.1030.10:FF:000002">
    <property type="entry name" value="Anthranilate phosphoribosyltransferase"/>
    <property type="match status" value="1"/>
</dbReference>
<dbReference type="Gene3D" id="1.20.970.10">
    <property type="entry name" value="Transferase, Pyrimidine Nucleoside Phosphorylase, Chain C"/>
    <property type="match status" value="1"/>
</dbReference>
<comment type="catalytic activity">
    <reaction evidence="9 11">
        <text>N-(5-phospho-beta-D-ribosyl)anthranilate + diphosphate = 5-phospho-alpha-D-ribose 1-diphosphate + anthranilate</text>
        <dbReference type="Rhea" id="RHEA:11768"/>
        <dbReference type="ChEBI" id="CHEBI:16567"/>
        <dbReference type="ChEBI" id="CHEBI:18277"/>
        <dbReference type="ChEBI" id="CHEBI:33019"/>
        <dbReference type="ChEBI" id="CHEBI:58017"/>
        <dbReference type="EC" id="2.4.2.18"/>
    </reaction>
</comment>
<evidence type="ECO:0000313" key="16">
    <source>
        <dbReference type="Proteomes" id="UP000283077"/>
    </source>
</evidence>
<dbReference type="InterPro" id="IPR017459">
    <property type="entry name" value="Glycosyl_Trfase_fam3_N_dom"/>
</dbReference>
<keyword evidence="4 11" id="KW-0028">Amino-acid biosynthesis</keyword>
<dbReference type="InterPro" id="IPR004358">
    <property type="entry name" value="Sig_transdc_His_kin-like_C"/>
</dbReference>
<dbReference type="PROSITE" id="PS50113">
    <property type="entry name" value="PAC"/>
    <property type="match status" value="1"/>
</dbReference>
<comment type="function">
    <text evidence="11">Catalyzes the transfer of the phosphoribosyl group of 5-phosphorylribose-1-pyrophosphate (PRPP) to anthranilate to yield N-(5'-phosphoribosyl)-anthranilate (PRA).</text>
</comment>
<feature type="binding site" evidence="11">
    <location>
        <position position="92"/>
    </location>
    <ligand>
        <name>Mg(2+)</name>
        <dbReference type="ChEBI" id="CHEBI:18420"/>
        <label>1</label>
    </ligand>
</feature>
<dbReference type="GO" id="GO:0000155">
    <property type="term" value="F:phosphorelay sensor kinase activity"/>
    <property type="evidence" value="ECO:0007669"/>
    <property type="project" value="InterPro"/>
</dbReference>
<protein>
    <recommendedName>
        <fullName evidence="11">Anthranilate phosphoribosyltransferase</fullName>
        <ecNumber evidence="11">2.4.2.18</ecNumber>
    </recommendedName>
</protein>
<comment type="similarity">
    <text evidence="11">Belongs to the anthranilate phosphoribosyltransferase family.</text>
</comment>
<comment type="cofactor">
    <cofactor evidence="11">
        <name>Mg(2+)</name>
        <dbReference type="ChEBI" id="CHEBI:18420"/>
    </cofactor>
    <text evidence="11">Binds 2 magnesium ions per monomer.</text>
</comment>
<keyword evidence="7 11" id="KW-0822">Tryptophan biosynthesis</keyword>
<dbReference type="CDD" id="cd00082">
    <property type="entry name" value="HisKA"/>
    <property type="match status" value="1"/>
</dbReference>
<feature type="domain" description="PAS" evidence="13">
    <location>
        <begin position="493"/>
        <end position="563"/>
    </location>
</feature>
<dbReference type="SMART" id="SM00388">
    <property type="entry name" value="HisKA"/>
    <property type="match status" value="1"/>
</dbReference>
<dbReference type="InterPro" id="IPR036890">
    <property type="entry name" value="HATPase_C_sf"/>
</dbReference>
<dbReference type="SMART" id="SM00387">
    <property type="entry name" value="HATPase_c"/>
    <property type="match status" value="1"/>
</dbReference>
<gene>
    <name evidence="11 15" type="primary">trpD</name>
    <name evidence="15" type="ORF">EOE67_16035</name>
</gene>
<dbReference type="InterPro" id="IPR005467">
    <property type="entry name" value="His_kinase_dom"/>
</dbReference>
<dbReference type="Gene3D" id="3.30.565.10">
    <property type="entry name" value="Histidine kinase-like ATPase, C-terminal domain"/>
    <property type="match status" value="1"/>
</dbReference>
<dbReference type="PRINTS" id="PR00344">
    <property type="entry name" value="BCTRLSENSOR"/>
</dbReference>
<dbReference type="Pfam" id="PF02518">
    <property type="entry name" value="HATPase_c"/>
    <property type="match status" value="1"/>
</dbReference>
<keyword evidence="6 11" id="KW-0808">Transferase</keyword>
<keyword evidence="3" id="KW-0597">Phosphoprotein</keyword>
<dbReference type="InterPro" id="IPR036097">
    <property type="entry name" value="HisK_dim/P_sf"/>
</dbReference>
<keyword evidence="8 11" id="KW-0057">Aromatic amino acid biosynthesis</keyword>
<dbReference type="SMART" id="SM00091">
    <property type="entry name" value="PAS"/>
    <property type="match status" value="2"/>
</dbReference>
<evidence type="ECO:0000259" key="12">
    <source>
        <dbReference type="PROSITE" id="PS50109"/>
    </source>
</evidence>
<comment type="pathway">
    <text evidence="2 11">Amino-acid biosynthesis; L-tryptophan biosynthesis; L-tryptophan from chorismate: step 2/5.</text>
</comment>
<evidence type="ECO:0000256" key="1">
    <source>
        <dbReference type="ARBA" id="ARBA00000085"/>
    </source>
</evidence>
<feature type="binding site" evidence="11">
    <location>
        <begin position="90"/>
        <end position="93"/>
    </location>
    <ligand>
        <name>5-phospho-alpha-D-ribose 1-diphosphate</name>
        <dbReference type="ChEBI" id="CHEBI:58017"/>
    </ligand>
</feature>
<dbReference type="InterPro" id="IPR013656">
    <property type="entry name" value="PAS_4"/>
</dbReference>
<dbReference type="RefSeq" id="WP_127700353.1">
    <property type="nucleotide sequence ID" value="NZ_SACS01000020.1"/>
</dbReference>
<evidence type="ECO:0000313" key="15">
    <source>
        <dbReference type="EMBL" id="RVU33525.1"/>
    </source>
</evidence>
<evidence type="ECO:0000256" key="9">
    <source>
        <dbReference type="ARBA" id="ARBA00052328"/>
    </source>
</evidence>
<dbReference type="InterPro" id="IPR000700">
    <property type="entry name" value="PAS-assoc_C"/>
</dbReference>
<dbReference type="InterPro" id="IPR000312">
    <property type="entry name" value="Glycosyl_Trfase_fam3"/>
</dbReference>
<feature type="domain" description="PAC" evidence="14">
    <location>
        <begin position="567"/>
        <end position="619"/>
    </location>
</feature>
<dbReference type="SUPFAM" id="SSF47648">
    <property type="entry name" value="Nucleoside phosphorylase/phosphoribosyltransferase N-terminal domain"/>
    <property type="match status" value="1"/>
</dbReference>
<dbReference type="Gene3D" id="1.10.287.130">
    <property type="match status" value="1"/>
</dbReference>
<dbReference type="AlphaFoldDB" id="A0A437QG53"/>
<feature type="binding site" evidence="11">
    <location>
        <position position="120"/>
    </location>
    <ligand>
        <name>5-phospho-alpha-D-ribose 1-diphosphate</name>
        <dbReference type="ChEBI" id="CHEBI:58017"/>
    </ligand>
</feature>
<reference evidence="15 16" key="1">
    <citation type="submission" date="2019-01" db="EMBL/GenBank/DDBJ databases">
        <authorList>
            <person name="Chen W.-M."/>
        </authorList>
    </citation>
    <scope>NUCLEOTIDE SEQUENCE [LARGE SCALE GENOMIC DNA]</scope>
    <source>
        <strain evidence="15 16">KYPC3</strain>
    </source>
</reference>
<feature type="binding site" evidence="11">
    <location>
        <position position="81"/>
    </location>
    <ligand>
        <name>anthranilate</name>
        <dbReference type="ChEBI" id="CHEBI:16567"/>
        <label>1</label>
    </ligand>
</feature>
<comment type="catalytic activity">
    <reaction evidence="1">
        <text>ATP + protein L-histidine = ADP + protein N-phospho-L-histidine.</text>
        <dbReference type="EC" id="2.7.13.3"/>
    </reaction>
</comment>
<dbReference type="OrthoDB" id="9806430at2"/>
<dbReference type="Gene3D" id="3.40.1030.10">
    <property type="entry name" value="Nucleoside phosphorylase/phosphoribosyltransferase catalytic domain"/>
    <property type="match status" value="1"/>
</dbReference>
<evidence type="ECO:0000259" key="13">
    <source>
        <dbReference type="PROSITE" id="PS50112"/>
    </source>
</evidence>
<dbReference type="PANTHER" id="PTHR43285">
    <property type="entry name" value="ANTHRANILATE PHOSPHORIBOSYLTRANSFERASE"/>
    <property type="match status" value="1"/>
</dbReference>
<dbReference type="InterPro" id="IPR003661">
    <property type="entry name" value="HisK_dim/P_dom"/>
</dbReference>
<comment type="similarity">
    <text evidence="10">In the C-terminal section; belongs to the anthranilate phosphoribosyltransferase family.</text>
</comment>
<dbReference type="Pfam" id="PF02885">
    <property type="entry name" value="Glycos_trans_3N"/>
    <property type="match status" value="1"/>
</dbReference>
<evidence type="ECO:0000256" key="4">
    <source>
        <dbReference type="ARBA" id="ARBA00022605"/>
    </source>
</evidence>
<keyword evidence="5 11" id="KW-0328">Glycosyltransferase</keyword>
<keyword evidence="11" id="KW-0479">Metal-binding</keyword>
<comment type="subunit">
    <text evidence="11">Homodimer.</text>
</comment>
<dbReference type="Pfam" id="PF00512">
    <property type="entry name" value="HisKA"/>
    <property type="match status" value="1"/>
</dbReference>
<dbReference type="HAMAP" id="MF_00211">
    <property type="entry name" value="TrpD"/>
    <property type="match status" value="1"/>
</dbReference>
<organism evidence="15 16">
    <name type="scientific">Rheinheimera riviphila</name>
    <dbReference type="NCBI Taxonomy" id="1834037"/>
    <lineage>
        <taxon>Bacteria</taxon>
        <taxon>Pseudomonadati</taxon>
        <taxon>Pseudomonadota</taxon>
        <taxon>Gammaproteobacteria</taxon>
        <taxon>Chromatiales</taxon>
        <taxon>Chromatiaceae</taxon>
        <taxon>Rheinheimera</taxon>
    </lineage>
</organism>
<dbReference type="InterPro" id="IPR000014">
    <property type="entry name" value="PAS"/>
</dbReference>
<dbReference type="SUPFAM" id="SSF55785">
    <property type="entry name" value="PYP-like sensor domain (PAS domain)"/>
    <property type="match status" value="2"/>
</dbReference>
<dbReference type="NCBIfam" id="TIGR01245">
    <property type="entry name" value="trpD"/>
    <property type="match status" value="1"/>
</dbReference>
<feature type="domain" description="PAS" evidence="13">
    <location>
        <begin position="376"/>
        <end position="445"/>
    </location>
</feature>
<dbReference type="UniPathway" id="UPA00035">
    <property type="reaction ID" value="UER00041"/>
</dbReference>
<evidence type="ECO:0000256" key="8">
    <source>
        <dbReference type="ARBA" id="ARBA00023141"/>
    </source>
</evidence>
<evidence type="ECO:0000256" key="6">
    <source>
        <dbReference type="ARBA" id="ARBA00022679"/>
    </source>
</evidence>
<evidence type="ECO:0000256" key="3">
    <source>
        <dbReference type="ARBA" id="ARBA00022553"/>
    </source>
</evidence>
<comment type="caution">
    <text evidence="11">Lacks conserved residue(s) required for the propagation of feature annotation.</text>
</comment>
<dbReference type="InterPro" id="IPR036320">
    <property type="entry name" value="Glycosyl_Trfase_fam3_N_dom_sf"/>
</dbReference>
<proteinExistence type="inferred from homology"/>
<dbReference type="InterPro" id="IPR035902">
    <property type="entry name" value="Nuc_phospho_transferase"/>
</dbReference>
<feature type="binding site" evidence="11">
    <location>
        <position position="88"/>
    </location>
    <ligand>
        <name>5-phospho-alpha-D-ribose 1-diphosphate</name>
        <dbReference type="ChEBI" id="CHEBI:58017"/>
    </ligand>
</feature>
<dbReference type="InterPro" id="IPR003594">
    <property type="entry name" value="HATPase_dom"/>
</dbReference>
<dbReference type="GO" id="GO:0000162">
    <property type="term" value="P:L-tryptophan biosynthetic process"/>
    <property type="evidence" value="ECO:0007669"/>
    <property type="project" value="UniProtKB-UniRule"/>
</dbReference>
<feature type="binding site" evidence="11">
    <location>
        <position position="226"/>
    </location>
    <ligand>
        <name>Mg(2+)</name>
        <dbReference type="ChEBI" id="CHEBI:18420"/>
        <label>2</label>
    </ligand>
</feature>
<evidence type="ECO:0000256" key="10">
    <source>
        <dbReference type="ARBA" id="ARBA00061188"/>
    </source>
</evidence>
<comment type="caution">
    <text evidence="15">The sequence shown here is derived from an EMBL/GenBank/DDBJ whole genome shotgun (WGS) entry which is preliminary data.</text>
</comment>
<dbReference type="PROSITE" id="PS50112">
    <property type="entry name" value="PAS"/>
    <property type="match status" value="2"/>
</dbReference>
<evidence type="ECO:0000256" key="7">
    <source>
        <dbReference type="ARBA" id="ARBA00022822"/>
    </source>
</evidence>
<evidence type="ECO:0000256" key="5">
    <source>
        <dbReference type="ARBA" id="ARBA00022676"/>
    </source>
</evidence>
<dbReference type="GO" id="GO:0000287">
    <property type="term" value="F:magnesium ion binding"/>
    <property type="evidence" value="ECO:0007669"/>
    <property type="project" value="UniProtKB-UniRule"/>
</dbReference>
<dbReference type="PANTHER" id="PTHR43285:SF2">
    <property type="entry name" value="ANTHRANILATE PHOSPHORIBOSYLTRANSFERASE"/>
    <property type="match status" value="1"/>
</dbReference>
<feature type="binding site" evidence="11">
    <location>
        <position position="227"/>
    </location>
    <ligand>
        <name>Mg(2+)</name>
        <dbReference type="ChEBI" id="CHEBI:18420"/>
        <label>2</label>
    </ligand>
</feature>
<feature type="binding site" evidence="11">
    <location>
        <position position="227"/>
    </location>
    <ligand>
        <name>Mg(2+)</name>
        <dbReference type="ChEBI" id="CHEBI:18420"/>
        <label>1</label>
    </ligand>
</feature>
<dbReference type="SUPFAM" id="SSF52418">
    <property type="entry name" value="Nucleoside phosphorylase/phosphoribosyltransferase catalytic domain"/>
    <property type="match status" value="1"/>
</dbReference>
<feature type="binding site" evidence="11">
    <location>
        <position position="81"/>
    </location>
    <ligand>
        <name>5-phospho-alpha-D-ribose 1-diphosphate</name>
        <dbReference type="ChEBI" id="CHEBI:58017"/>
    </ligand>
</feature>
<sequence>MFRHLLQQLSVKAELTAAEISLLLSAIANDELNDTQLAAVLMGLLLKGVTPAETTAIVQAMRHYSVPIQPKVPEDLLDTCGTGGGLSTFNISTASAFVCAAAGIPVAKHGSRSISSLCGSADVLQALGVVLKQAPRAIEQMIEQIGIGFIHAPDFNPVMRRVLPVEASLGIKTIFYTLVGPLINPAQARRHLLGVFRQDLVEPTAYVADKLEFSRAMIVHGLDGVDELSLLGPTQILELENGQLTRYQICPEDFGLQRCKLADIGSQVPLESAELLRAIFAGKLHGPARDAVLLNSAGALMMGHRAANFAEGIQLAAQLIDEGKVTRKLRELVMMSHDLAAQPATPAVKNVVATGVESPTVAPLAAADPALVPPSAERIWQGILESAPDGILVLNQQGLVLVSNTAAGRLFELSPAHMFGHPYCTLLPADLQLQHRQQLAAVQQQAHIAQWEERMHDLQLAQRLIPINDGDNILLISRDITAQRRLEASEQNKRARLHTLIETLPDLIWLQDKAGRYLNCNHRFERFFGTPEALIKGRRDVDFLPAELAAALFQSFELALREKRAVLSWQWITFAGDGHQEYVEIIQTPFFDHHGVLNGVMGIARDVTAFKTTTDELTRHRDQLELIVAERTKGLSQAVTQLRQMQNQLIEAEKLSALGTVVAGISHEMNTPVGNILTATTALQGDVATIAGQLAGGILSRTTLAAHLQNSAQMLDLAVRSAQQTVQLINNFKQVATAQIAEQRRHFSLNELVEQKVQAMLPIFETLSLTVQNQLLAPIGCDSFPAAVGQIVGQLLQNCAQHAFVKRSNGQVVVQALVEEKQLQLSISDNGCGMTTAQQIRVFDPFFSANMSNGTGLGLPICKRLASGVLGGELTVSSQAGVGSTFTLTMPLVAPGYRTHS</sequence>
<dbReference type="Gene3D" id="3.30.450.20">
    <property type="entry name" value="PAS domain"/>
    <property type="match status" value="2"/>
</dbReference>
<feature type="binding site" evidence="11">
    <location>
        <begin position="108"/>
        <end position="116"/>
    </location>
    <ligand>
        <name>5-phospho-alpha-D-ribose 1-diphosphate</name>
        <dbReference type="ChEBI" id="CHEBI:58017"/>
    </ligand>
</feature>
<dbReference type="InterPro" id="IPR035965">
    <property type="entry name" value="PAS-like_dom_sf"/>
</dbReference>
<dbReference type="EMBL" id="SACS01000020">
    <property type="protein sequence ID" value="RVU33525.1"/>
    <property type="molecule type" value="Genomic_DNA"/>
</dbReference>
<dbReference type="SUPFAM" id="SSF47384">
    <property type="entry name" value="Homodimeric domain of signal transducing histidine kinase"/>
    <property type="match status" value="1"/>
</dbReference>
<evidence type="ECO:0000256" key="2">
    <source>
        <dbReference type="ARBA" id="ARBA00004907"/>
    </source>
</evidence>
<dbReference type="NCBIfam" id="TIGR00229">
    <property type="entry name" value="sensory_box"/>
    <property type="match status" value="2"/>
</dbReference>
<feature type="domain" description="Histidine kinase" evidence="12">
    <location>
        <begin position="664"/>
        <end position="894"/>
    </location>
</feature>
<evidence type="ECO:0000259" key="14">
    <source>
        <dbReference type="PROSITE" id="PS50113"/>
    </source>
</evidence>
<dbReference type="InterPro" id="IPR005940">
    <property type="entry name" value="Anthranilate_Pribosyl_Tfrase"/>
</dbReference>
<keyword evidence="16" id="KW-1185">Reference proteome</keyword>
<dbReference type="Proteomes" id="UP000283077">
    <property type="component" value="Unassembled WGS sequence"/>
</dbReference>
<dbReference type="EC" id="2.4.2.18" evidence="11"/>
<evidence type="ECO:0000256" key="11">
    <source>
        <dbReference type="HAMAP-Rule" id="MF_00211"/>
    </source>
</evidence>
<dbReference type="CDD" id="cd00130">
    <property type="entry name" value="PAS"/>
    <property type="match status" value="2"/>
</dbReference>
<dbReference type="SUPFAM" id="SSF55874">
    <property type="entry name" value="ATPase domain of HSP90 chaperone/DNA topoisomerase II/histidine kinase"/>
    <property type="match status" value="1"/>
</dbReference>